<evidence type="ECO:0008006" key="4">
    <source>
        <dbReference type="Google" id="ProtNLM"/>
    </source>
</evidence>
<keyword evidence="1" id="KW-1133">Transmembrane helix</keyword>
<dbReference type="STRING" id="1331196.A0A1B9IR43"/>
<organism evidence="2 3">
    <name type="scientific">Kwoniella mangroviensis CBS 10435</name>
    <dbReference type="NCBI Taxonomy" id="1331196"/>
    <lineage>
        <taxon>Eukaryota</taxon>
        <taxon>Fungi</taxon>
        <taxon>Dikarya</taxon>
        <taxon>Basidiomycota</taxon>
        <taxon>Agaricomycotina</taxon>
        <taxon>Tremellomycetes</taxon>
        <taxon>Tremellales</taxon>
        <taxon>Cryptococcaceae</taxon>
        <taxon>Kwoniella</taxon>
    </lineage>
</organism>
<dbReference type="Proteomes" id="UP000092583">
    <property type="component" value="Unassembled WGS sequence"/>
</dbReference>
<gene>
    <name evidence="2" type="ORF">L486_03905</name>
</gene>
<dbReference type="OrthoDB" id="1523883at2759"/>
<evidence type="ECO:0000256" key="1">
    <source>
        <dbReference type="SAM" id="Phobius"/>
    </source>
</evidence>
<sequence>MVEVSPRNIIAGLSGYLIPPLLPIPILRFVPIISSTVSLQWAVDEYQFLSSWQSHSYREQANDLLPKWFRTWGPKGTIVLFSSFPWSAGAGLTNLFTLRNTPWVAGGAKMYYALGVGLAFGHMVFGPKALGLLAKIRNGEPSGRPTESLAEWLKMHVFRTFVTDLPAVMCFLLAGMKASQGEY</sequence>
<evidence type="ECO:0000313" key="3">
    <source>
        <dbReference type="Proteomes" id="UP000092583"/>
    </source>
</evidence>
<feature type="transmembrane region" description="Helical" evidence="1">
    <location>
        <begin position="110"/>
        <end position="136"/>
    </location>
</feature>
<keyword evidence="3" id="KW-1185">Reference proteome</keyword>
<accession>A0A1B9IR43</accession>
<reference evidence="3" key="2">
    <citation type="submission" date="2013-12" db="EMBL/GenBank/DDBJ databases">
        <title>Evolution of pathogenesis and genome organization in the Tremellales.</title>
        <authorList>
            <person name="Cuomo C."/>
            <person name="Litvintseva A."/>
            <person name="Heitman J."/>
            <person name="Chen Y."/>
            <person name="Sun S."/>
            <person name="Springer D."/>
            <person name="Dromer F."/>
            <person name="Young S."/>
            <person name="Zeng Q."/>
            <person name="Chapman S."/>
            <person name="Gujja S."/>
            <person name="Saif S."/>
            <person name="Birren B."/>
        </authorList>
    </citation>
    <scope>NUCLEOTIDE SEQUENCE [LARGE SCALE GENOMIC DNA]</scope>
    <source>
        <strain evidence="3">CBS 10435</strain>
    </source>
</reference>
<proteinExistence type="predicted"/>
<keyword evidence="1" id="KW-0472">Membrane</keyword>
<reference evidence="2 3" key="1">
    <citation type="submission" date="2013-07" db="EMBL/GenBank/DDBJ databases">
        <title>The Genome Sequence of Kwoniella mangroviensis CBS10435.</title>
        <authorList>
            <consortium name="The Broad Institute Genome Sequencing Platform"/>
            <person name="Cuomo C."/>
            <person name="Litvintseva A."/>
            <person name="Chen Y."/>
            <person name="Heitman J."/>
            <person name="Sun S."/>
            <person name="Springer D."/>
            <person name="Dromer F."/>
            <person name="Young S.K."/>
            <person name="Zeng Q."/>
            <person name="Gargeya S."/>
            <person name="Fitzgerald M."/>
            <person name="Abouelleil A."/>
            <person name="Alvarado L."/>
            <person name="Berlin A.M."/>
            <person name="Chapman S.B."/>
            <person name="Dewar J."/>
            <person name="Goldberg J."/>
            <person name="Griggs A."/>
            <person name="Gujja S."/>
            <person name="Hansen M."/>
            <person name="Howarth C."/>
            <person name="Imamovic A."/>
            <person name="Larimer J."/>
            <person name="McCowan C."/>
            <person name="Murphy C."/>
            <person name="Pearson M."/>
            <person name="Priest M."/>
            <person name="Roberts A."/>
            <person name="Saif S."/>
            <person name="Shea T."/>
            <person name="Sykes S."/>
            <person name="Wortman J."/>
            <person name="Nusbaum C."/>
            <person name="Birren B."/>
        </authorList>
    </citation>
    <scope>NUCLEOTIDE SEQUENCE [LARGE SCALE GENOMIC DNA]</scope>
    <source>
        <strain evidence="2 3">CBS 10435</strain>
    </source>
</reference>
<keyword evidence="1" id="KW-0812">Transmembrane</keyword>
<protein>
    <recommendedName>
        <fullName evidence="4">Integral membrane protein</fullName>
    </recommendedName>
</protein>
<dbReference type="AlphaFoldDB" id="A0A1B9IR43"/>
<dbReference type="EMBL" id="KI669462">
    <property type="protein sequence ID" value="OCF57884.1"/>
    <property type="molecule type" value="Genomic_DNA"/>
</dbReference>
<feature type="transmembrane region" description="Helical" evidence="1">
    <location>
        <begin position="77"/>
        <end position="98"/>
    </location>
</feature>
<name>A0A1B9IR43_9TREE</name>
<evidence type="ECO:0000313" key="2">
    <source>
        <dbReference type="EMBL" id="OCF57884.1"/>
    </source>
</evidence>